<dbReference type="InterPro" id="IPR059050">
    <property type="entry name" value="Rv3660c_N"/>
</dbReference>
<dbReference type="RefSeq" id="WP_167166689.1">
    <property type="nucleotide sequence ID" value="NZ_JAAOYM010000001.1"/>
</dbReference>
<dbReference type="Proteomes" id="UP000545493">
    <property type="component" value="Unassembled WGS sequence"/>
</dbReference>
<gene>
    <name evidence="2" type="ORF">FHU38_000870</name>
</gene>
<evidence type="ECO:0000313" key="2">
    <source>
        <dbReference type="EMBL" id="NIJ10526.1"/>
    </source>
</evidence>
<dbReference type="Pfam" id="PF26563">
    <property type="entry name" value="Rv3660c_N"/>
    <property type="match status" value="1"/>
</dbReference>
<protein>
    <recommendedName>
        <fullName evidence="1">Rv3660c-like CheY-like N-terminal domain-containing protein</fullName>
    </recommendedName>
</protein>
<proteinExistence type="predicted"/>
<evidence type="ECO:0000259" key="1">
    <source>
        <dbReference type="Pfam" id="PF26563"/>
    </source>
</evidence>
<keyword evidence="3" id="KW-1185">Reference proteome</keyword>
<dbReference type="EMBL" id="JAAOYM010000001">
    <property type="protein sequence ID" value="NIJ10526.1"/>
    <property type="molecule type" value="Genomic_DNA"/>
</dbReference>
<accession>A0A7X5ZPJ4</accession>
<sequence>MDQFVLLITDHTSLRSEIACHTHGISLVTRTPEHLARADWDAAALVLIDMQAAPILRARPHPLPHRDAATMLAASEDRAEPDLYRHAVALGASHVITLPDGAGALRKQIAMLVASLPMVVAVLDPATDGEVGAVTAANLALAGVATGRHVGLIHARTSSVDVNHALQATELNPPAMGRGTLHALYANCEQAPPRQALRQAMSDMATRRAVIVAHLDPHRPDTWAVLYGIDLVIVPVPAPLVTDQATRDVVAAARNYTPHVHVHATGTDLDTDVTTAVAAGMGADYPSMTGIAITGAPGSADQLSDHGHRAHLWAAVARHRPTAETTT</sequence>
<name>A0A7X5ZPJ4_9PSEU</name>
<feature type="domain" description="Rv3660c-like CheY-like N-terminal" evidence="1">
    <location>
        <begin position="25"/>
        <end position="113"/>
    </location>
</feature>
<evidence type="ECO:0000313" key="3">
    <source>
        <dbReference type="Proteomes" id="UP000545493"/>
    </source>
</evidence>
<dbReference type="AlphaFoldDB" id="A0A7X5ZPJ4"/>
<reference evidence="2 3" key="1">
    <citation type="submission" date="2020-03" db="EMBL/GenBank/DDBJ databases">
        <title>Sequencing the genomes of 1000 actinobacteria strains.</title>
        <authorList>
            <person name="Klenk H.-P."/>
        </authorList>
    </citation>
    <scope>NUCLEOTIDE SEQUENCE [LARGE SCALE GENOMIC DNA]</scope>
    <source>
        <strain evidence="2 3">DSM 45685</strain>
    </source>
</reference>
<organism evidence="2 3">
    <name type="scientific">Saccharomonospora amisosensis</name>
    <dbReference type="NCBI Taxonomy" id="1128677"/>
    <lineage>
        <taxon>Bacteria</taxon>
        <taxon>Bacillati</taxon>
        <taxon>Actinomycetota</taxon>
        <taxon>Actinomycetes</taxon>
        <taxon>Pseudonocardiales</taxon>
        <taxon>Pseudonocardiaceae</taxon>
        <taxon>Saccharomonospora</taxon>
    </lineage>
</organism>
<comment type="caution">
    <text evidence="2">The sequence shown here is derived from an EMBL/GenBank/DDBJ whole genome shotgun (WGS) entry which is preliminary data.</text>
</comment>